<sequence>MHWQKVVDTETGRVAGGALWNIHKENPFTGPSHPEVTWFPDGGAPRFAEQGLELHNRPRSQAAPKPHVCELRSTGRANPSPHPCLQASTALNLFIIFAHPNYRCKGVAQQFMDWGMKEADRFGFDFYLDSTPYGRPLNETN</sequence>
<reference evidence="1 2" key="1">
    <citation type="submission" date="2023-01" db="EMBL/GenBank/DDBJ databases">
        <title>Analysis of 21 Apiospora genomes using comparative genomics revels a genus with tremendous synthesis potential of carbohydrate active enzymes and secondary metabolites.</title>
        <authorList>
            <person name="Sorensen T."/>
        </authorList>
    </citation>
    <scope>NUCLEOTIDE SEQUENCE [LARGE SCALE GENOMIC DNA]</scope>
    <source>
        <strain evidence="1 2">CBS 135458</strain>
    </source>
</reference>
<dbReference type="RefSeq" id="XP_066709889.1">
    <property type="nucleotide sequence ID" value="XM_066864928.1"/>
</dbReference>
<keyword evidence="2" id="KW-1185">Reference proteome</keyword>
<protein>
    <submittedName>
        <fullName evidence="1">GNAT family acetyltransferase</fullName>
    </submittedName>
</protein>
<dbReference type="EMBL" id="JAQQWL010000013">
    <property type="protein sequence ID" value="KAK8043036.1"/>
    <property type="molecule type" value="Genomic_DNA"/>
</dbReference>
<dbReference type="Proteomes" id="UP001480595">
    <property type="component" value="Unassembled WGS sequence"/>
</dbReference>
<dbReference type="InterPro" id="IPR016181">
    <property type="entry name" value="Acyl_CoA_acyltransferase"/>
</dbReference>
<gene>
    <name evidence="1" type="ORF">PG994_013519</name>
</gene>
<dbReference type="PANTHER" id="PTHR42791">
    <property type="entry name" value="GNAT FAMILY ACETYLTRANSFERASE"/>
    <property type="match status" value="1"/>
</dbReference>
<organism evidence="1 2">
    <name type="scientific">Apiospora phragmitis</name>
    <dbReference type="NCBI Taxonomy" id="2905665"/>
    <lineage>
        <taxon>Eukaryota</taxon>
        <taxon>Fungi</taxon>
        <taxon>Dikarya</taxon>
        <taxon>Ascomycota</taxon>
        <taxon>Pezizomycotina</taxon>
        <taxon>Sordariomycetes</taxon>
        <taxon>Xylariomycetidae</taxon>
        <taxon>Amphisphaeriales</taxon>
        <taxon>Apiosporaceae</taxon>
        <taxon>Apiospora</taxon>
    </lineage>
</organism>
<name>A0ABR1T8U9_9PEZI</name>
<dbReference type="SUPFAM" id="SSF55729">
    <property type="entry name" value="Acyl-CoA N-acyltransferases (Nat)"/>
    <property type="match status" value="1"/>
</dbReference>
<evidence type="ECO:0000313" key="2">
    <source>
        <dbReference type="Proteomes" id="UP001480595"/>
    </source>
</evidence>
<proteinExistence type="predicted"/>
<dbReference type="Gene3D" id="3.40.630.30">
    <property type="match status" value="1"/>
</dbReference>
<evidence type="ECO:0000313" key="1">
    <source>
        <dbReference type="EMBL" id="KAK8043036.1"/>
    </source>
</evidence>
<dbReference type="PANTHER" id="PTHR42791:SF5">
    <property type="entry name" value="HYPOTHETICAL ACETYLTRANSFERASE (EUROFUNG)"/>
    <property type="match status" value="1"/>
</dbReference>
<dbReference type="GeneID" id="92097991"/>
<comment type="caution">
    <text evidence="1">The sequence shown here is derived from an EMBL/GenBank/DDBJ whole genome shotgun (WGS) entry which is preliminary data.</text>
</comment>
<accession>A0ABR1T8U9</accession>
<dbReference type="InterPro" id="IPR052523">
    <property type="entry name" value="Trichothecene_AcTrans"/>
</dbReference>